<organism evidence="3 4">
    <name type="scientific">Triplophysa tibetana</name>
    <dbReference type="NCBI Taxonomy" id="1572043"/>
    <lineage>
        <taxon>Eukaryota</taxon>
        <taxon>Metazoa</taxon>
        <taxon>Chordata</taxon>
        <taxon>Craniata</taxon>
        <taxon>Vertebrata</taxon>
        <taxon>Euteleostomi</taxon>
        <taxon>Actinopterygii</taxon>
        <taxon>Neopterygii</taxon>
        <taxon>Teleostei</taxon>
        <taxon>Ostariophysi</taxon>
        <taxon>Cypriniformes</taxon>
        <taxon>Nemacheilidae</taxon>
        <taxon>Triplophysa</taxon>
    </lineage>
</organism>
<gene>
    <name evidence="3" type="ORF">E1301_Tti005135</name>
</gene>
<dbReference type="Proteomes" id="UP000324632">
    <property type="component" value="Chromosome 3"/>
</dbReference>
<keyword evidence="2" id="KW-1133">Transmembrane helix</keyword>
<keyword evidence="2" id="KW-0472">Membrane</keyword>
<keyword evidence="4" id="KW-1185">Reference proteome</keyword>
<evidence type="ECO:0000313" key="3">
    <source>
        <dbReference type="EMBL" id="KAA0723017.1"/>
    </source>
</evidence>
<accession>A0A5A9PQI2</accession>
<sequence length="204" mass="23180">MTSNTVSGDSTPLVIALLFIWLILVLALVFFYKRLNKDTNGQYEIHPLIFAEGGLRDQLRQGVGVVENRLGLRILPQPHEEEEHLEEYQEKDEKDVDNDKENESQAEEEEEQENHDIKDDSSDDYSSIDLRERANKRKDSKNGEKTEAKEDKEKLDKAAGEDGKHGKEVKNEEKVGLLVDLKPFAGSAIWSEQSKDEGNDLTAL</sequence>
<proteinExistence type="predicted"/>
<feature type="compositionally biased region" description="Basic and acidic residues" evidence="1">
    <location>
        <begin position="78"/>
        <end position="103"/>
    </location>
</feature>
<dbReference type="EMBL" id="SOYY01000003">
    <property type="protein sequence ID" value="KAA0723017.1"/>
    <property type="molecule type" value="Genomic_DNA"/>
</dbReference>
<keyword evidence="2" id="KW-0812">Transmembrane</keyword>
<feature type="compositionally biased region" description="Acidic residues" evidence="1">
    <location>
        <begin position="104"/>
        <end position="113"/>
    </location>
</feature>
<evidence type="ECO:0000256" key="1">
    <source>
        <dbReference type="SAM" id="MobiDB-lite"/>
    </source>
</evidence>
<dbReference type="AlphaFoldDB" id="A0A5A9PQI2"/>
<evidence type="ECO:0000313" key="4">
    <source>
        <dbReference type="Proteomes" id="UP000324632"/>
    </source>
</evidence>
<reference evidence="3 4" key="1">
    <citation type="journal article" date="2019" name="Mol. Ecol. Resour.">
        <title>Chromosome-level genome assembly of Triplophysa tibetana, a fish adapted to the harsh high-altitude environment of the Tibetan Plateau.</title>
        <authorList>
            <person name="Yang X."/>
            <person name="Liu H."/>
            <person name="Ma Z."/>
            <person name="Zou Y."/>
            <person name="Zou M."/>
            <person name="Mao Y."/>
            <person name="Li X."/>
            <person name="Wang H."/>
            <person name="Chen T."/>
            <person name="Wang W."/>
            <person name="Yang R."/>
        </authorList>
    </citation>
    <scope>NUCLEOTIDE SEQUENCE [LARGE SCALE GENOMIC DNA]</scope>
    <source>
        <strain evidence="3">TTIB1903HZAU</strain>
        <tissue evidence="3">Muscle</tissue>
    </source>
</reference>
<feature type="region of interest" description="Disordered" evidence="1">
    <location>
        <begin position="77"/>
        <end position="172"/>
    </location>
</feature>
<feature type="compositionally biased region" description="Basic and acidic residues" evidence="1">
    <location>
        <begin position="140"/>
        <end position="172"/>
    </location>
</feature>
<comment type="caution">
    <text evidence="3">The sequence shown here is derived from an EMBL/GenBank/DDBJ whole genome shotgun (WGS) entry which is preliminary data.</text>
</comment>
<feature type="transmembrane region" description="Helical" evidence="2">
    <location>
        <begin position="12"/>
        <end position="32"/>
    </location>
</feature>
<name>A0A5A9PQI2_9TELE</name>
<protein>
    <submittedName>
        <fullName evidence="3">Uncharacterized protein</fullName>
    </submittedName>
</protein>
<evidence type="ECO:0000256" key="2">
    <source>
        <dbReference type="SAM" id="Phobius"/>
    </source>
</evidence>